<reference evidence="2 3" key="1">
    <citation type="submission" date="2020-08" db="EMBL/GenBank/DDBJ databases">
        <authorList>
            <person name="Liu C."/>
            <person name="Sun Q."/>
        </authorList>
    </citation>
    <scope>NUCLEOTIDE SEQUENCE [LARGE SCALE GENOMIC DNA]</scope>
    <source>
        <strain evidence="2 3">NSJ-4</strain>
    </source>
</reference>
<dbReference type="EMBL" id="CP060632">
    <property type="protein sequence ID" value="QNL99394.1"/>
    <property type="molecule type" value="Genomic_DNA"/>
</dbReference>
<evidence type="ECO:0000313" key="2">
    <source>
        <dbReference type="EMBL" id="QNL99394.1"/>
    </source>
</evidence>
<dbReference type="GO" id="GO:0016740">
    <property type="term" value="F:transferase activity"/>
    <property type="evidence" value="ECO:0007669"/>
    <property type="project" value="InterPro"/>
</dbReference>
<dbReference type="RefSeq" id="WP_021986253.1">
    <property type="nucleotide sequence ID" value="NZ_CP060632.1"/>
</dbReference>
<dbReference type="KEGG" id="wcp:H9Q76_11870"/>
<dbReference type="PANTHER" id="PTHR38589">
    <property type="entry name" value="BLR0621 PROTEIN"/>
    <property type="match status" value="1"/>
</dbReference>
<feature type="domain" description="L,D-TPase catalytic" evidence="1">
    <location>
        <begin position="143"/>
        <end position="264"/>
    </location>
</feature>
<dbReference type="AlphaFoldDB" id="A0A7G9FLG3"/>
<keyword evidence="3" id="KW-1185">Reference proteome</keyword>
<gene>
    <name evidence="2" type="ORF">H9Q76_11870</name>
</gene>
<name>A0A7G9FLG3_9FIRM</name>
<dbReference type="InterPro" id="IPR005490">
    <property type="entry name" value="LD_TPept_cat_dom"/>
</dbReference>
<dbReference type="PANTHER" id="PTHR38589:SF1">
    <property type="entry name" value="BLR0621 PROTEIN"/>
    <property type="match status" value="1"/>
</dbReference>
<dbReference type="Proteomes" id="UP000515819">
    <property type="component" value="Chromosome"/>
</dbReference>
<protein>
    <recommendedName>
        <fullName evidence="1">L,D-TPase catalytic domain-containing protein</fullName>
    </recommendedName>
</protein>
<proteinExistence type="predicted"/>
<organism evidence="2 3">
    <name type="scientific">Wujia chipingensis</name>
    <dbReference type="NCBI Taxonomy" id="2763670"/>
    <lineage>
        <taxon>Bacteria</taxon>
        <taxon>Bacillati</taxon>
        <taxon>Bacillota</taxon>
        <taxon>Clostridia</taxon>
        <taxon>Lachnospirales</taxon>
        <taxon>Lachnospiraceae</taxon>
        <taxon>Wujia</taxon>
    </lineage>
</organism>
<evidence type="ECO:0000313" key="3">
    <source>
        <dbReference type="Proteomes" id="UP000515819"/>
    </source>
</evidence>
<accession>A0A7G9FLG3</accession>
<evidence type="ECO:0000259" key="1">
    <source>
        <dbReference type="Pfam" id="PF03734"/>
    </source>
</evidence>
<sequence length="282" mass="31123">MKNLRMLFCMLMGLLIGSVLGIVIANLTHNQQKKKHAQMAATEVTATADATAGDVATPMEEQMHTAQDATGTDAAVPDEAQPEALTEILNRSLVSYAQLAEVSCRQLVVVDADHDKATISMYICDTDGKWTDTGLTTEGYVGANGVSRESYEGSRMTPAGVFPIGEAFYIEEKPKTGLSTFQITENTYWVDDEDSELYNQRIELDGEKTWQSAERMIEYTDAYKYGFVVEYNQNPVEPGRGSAIFFHVGQQPTLGCIATTEDMVLAYLAELSKDMHPYIVIQ</sequence>
<dbReference type="Pfam" id="PF03734">
    <property type="entry name" value="YkuD"/>
    <property type="match status" value="1"/>
</dbReference>